<feature type="domain" description="CMP/dCMP-type deaminase" evidence="5">
    <location>
        <begin position="1"/>
        <end position="126"/>
    </location>
</feature>
<dbReference type="SUPFAM" id="SSF53927">
    <property type="entry name" value="Cytidine deaminase-like"/>
    <property type="match status" value="1"/>
</dbReference>
<dbReference type="Proteomes" id="UP000243406">
    <property type="component" value="Unassembled WGS sequence"/>
</dbReference>
<gene>
    <name evidence="6" type="ORF">SAMN02745120_0960</name>
</gene>
<dbReference type="Gene3D" id="3.40.140.10">
    <property type="entry name" value="Cytidine Deaminase, domain 2"/>
    <property type="match status" value="1"/>
</dbReference>
<dbReference type="InterPro" id="IPR016193">
    <property type="entry name" value="Cytidine_deaminase-like"/>
</dbReference>
<dbReference type="Pfam" id="PF00383">
    <property type="entry name" value="dCMP_cyt_deam_1"/>
    <property type="match status" value="1"/>
</dbReference>
<evidence type="ECO:0000256" key="3">
    <source>
        <dbReference type="ARBA" id="ARBA00022801"/>
    </source>
</evidence>
<keyword evidence="4" id="KW-0862">Zinc</keyword>
<dbReference type="PANTHER" id="PTHR11079:SF161">
    <property type="entry name" value="CMP_DCMP-TYPE DEAMINASE DOMAIN-CONTAINING PROTEIN"/>
    <property type="match status" value="1"/>
</dbReference>
<reference evidence="7" key="1">
    <citation type="submission" date="2017-02" db="EMBL/GenBank/DDBJ databases">
        <authorList>
            <person name="Varghese N."/>
            <person name="Submissions S."/>
        </authorList>
    </citation>
    <scope>NUCLEOTIDE SEQUENCE [LARGE SCALE GENOMIC DNA]</scope>
    <source>
        <strain evidence="7">ATCC 35199</strain>
    </source>
</reference>
<evidence type="ECO:0000256" key="4">
    <source>
        <dbReference type="ARBA" id="ARBA00022833"/>
    </source>
</evidence>
<dbReference type="PROSITE" id="PS51747">
    <property type="entry name" value="CYT_DCMP_DEAMINASES_2"/>
    <property type="match status" value="1"/>
</dbReference>
<keyword evidence="3" id="KW-0378">Hydrolase</keyword>
<dbReference type="RefSeq" id="WP_079588906.1">
    <property type="nucleotide sequence ID" value="NZ_CP154629.1"/>
</dbReference>
<keyword evidence="7" id="KW-1185">Reference proteome</keyword>
<dbReference type="GO" id="GO:0047974">
    <property type="term" value="F:guanosine deaminase activity"/>
    <property type="evidence" value="ECO:0007669"/>
    <property type="project" value="TreeGrafter"/>
</dbReference>
<evidence type="ECO:0000256" key="2">
    <source>
        <dbReference type="ARBA" id="ARBA00022723"/>
    </source>
</evidence>
<evidence type="ECO:0000313" key="7">
    <source>
        <dbReference type="Proteomes" id="UP000243406"/>
    </source>
</evidence>
<keyword evidence="2" id="KW-0479">Metal-binding</keyword>
<dbReference type="GO" id="GO:0046872">
    <property type="term" value="F:metal ion binding"/>
    <property type="evidence" value="ECO:0007669"/>
    <property type="project" value="UniProtKB-KW"/>
</dbReference>
<dbReference type="InterPro" id="IPR002125">
    <property type="entry name" value="CMP_dCMP_dom"/>
</dbReference>
<evidence type="ECO:0000256" key="1">
    <source>
        <dbReference type="ARBA" id="ARBA00006576"/>
    </source>
</evidence>
<dbReference type="OrthoDB" id="9802676at2"/>
<name>A0A1T5AJH1_9FIRM</name>
<dbReference type="AlphaFoldDB" id="A0A1T5AJH1"/>
<evidence type="ECO:0000259" key="5">
    <source>
        <dbReference type="PROSITE" id="PS51747"/>
    </source>
</evidence>
<sequence length="154" mass="17616">MDEFMKEAIKEAFEGIGLRAGGPFGAVIVKDNKVIARGHNRVIETNDPTAHAEIVAIREATKLLERFDLSDCILYTTCEPCPMCYSAAHWAKIPLIYYGATQDDAKDIGFDDSYIYEVLQNKHSNEKMKICQIDRELCLGPFRKYEEDEERILY</sequence>
<dbReference type="CDD" id="cd01285">
    <property type="entry name" value="nucleoside_deaminase"/>
    <property type="match status" value="1"/>
</dbReference>
<comment type="similarity">
    <text evidence="1">Belongs to the cytidine and deoxycytidylate deaminase family.</text>
</comment>
<protein>
    <submittedName>
        <fullName evidence="6">Guanine deaminase</fullName>
    </submittedName>
</protein>
<evidence type="ECO:0000313" key="6">
    <source>
        <dbReference type="EMBL" id="SKB35040.1"/>
    </source>
</evidence>
<dbReference type="EMBL" id="FUYN01000002">
    <property type="protein sequence ID" value="SKB35040.1"/>
    <property type="molecule type" value="Genomic_DNA"/>
</dbReference>
<dbReference type="FunFam" id="3.40.140.10:FF:000011">
    <property type="entry name" value="tRNA-specific adenosine deaminase"/>
    <property type="match status" value="1"/>
</dbReference>
<dbReference type="PANTHER" id="PTHR11079">
    <property type="entry name" value="CYTOSINE DEAMINASE FAMILY MEMBER"/>
    <property type="match status" value="1"/>
</dbReference>
<proteinExistence type="inferred from homology"/>
<accession>A0A1T5AJH1</accession>
<dbReference type="GO" id="GO:0006152">
    <property type="term" value="P:purine nucleoside catabolic process"/>
    <property type="evidence" value="ECO:0007669"/>
    <property type="project" value="TreeGrafter"/>
</dbReference>
<organism evidence="6 7">
    <name type="scientific">Acetoanaerobium noterae</name>
    <dbReference type="NCBI Taxonomy" id="745369"/>
    <lineage>
        <taxon>Bacteria</taxon>
        <taxon>Bacillati</taxon>
        <taxon>Bacillota</taxon>
        <taxon>Clostridia</taxon>
        <taxon>Peptostreptococcales</taxon>
        <taxon>Filifactoraceae</taxon>
        <taxon>Acetoanaerobium</taxon>
    </lineage>
</organism>